<dbReference type="GO" id="GO:0000209">
    <property type="term" value="P:protein polyubiquitination"/>
    <property type="evidence" value="ECO:0007669"/>
    <property type="project" value="TreeGrafter"/>
</dbReference>
<dbReference type="GO" id="GO:0030332">
    <property type="term" value="F:cyclin binding"/>
    <property type="evidence" value="ECO:0007669"/>
    <property type="project" value="TreeGrafter"/>
</dbReference>
<accession>A0A218W0Q1</accession>
<dbReference type="AlphaFoldDB" id="A0A218W0Q1"/>
<dbReference type="GO" id="GO:0000151">
    <property type="term" value="C:ubiquitin ligase complex"/>
    <property type="evidence" value="ECO:0007669"/>
    <property type="project" value="TreeGrafter"/>
</dbReference>
<evidence type="ECO:0000313" key="1">
    <source>
        <dbReference type="EMBL" id="OWM66407.1"/>
    </source>
</evidence>
<gene>
    <name evidence="1" type="ORF">CDL15_Pgr013624</name>
</gene>
<comment type="caution">
    <text evidence="1">The sequence shown here is derived from an EMBL/GenBank/DDBJ whole genome shotgun (WGS) entry which is preliminary data.</text>
</comment>
<dbReference type="Proteomes" id="UP000197138">
    <property type="component" value="Unassembled WGS sequence"/>
</dbReference>
<dbReference type="GO" id="GO:0061630">
    <property type="term" value="F:ubiquitin protein ligase activity"/>
    <property type="evidence" value="ECO:0007669"/>
    <property type="project" value="TreeGrafter"/>
</dbReference>
<dbReference type="PANTHER" id="PTHR31531:SF2">
    <property type="entry name" value="E3 UBIQUITIN-PROTEIN LIGASE E3D"/>
    <property type="match status" value="1"/>
</dbReference>
<organism evidence="1 2">
    <name type="scientific">Punica granatum</name>
    <name type="common">Pomegranate</name>
    <dbReference type="NCBI Taxonomy" id="22663"/>
    <lineage>
        <taxon>Eukaryota</taxon>
        <taxon>Viridiplantae</taxon>
        <taxon>Streptophyta</taxon>
        <taxon>Embryophyta</taxon>
        <taxon>Tracheophyta</taxon>
        <taxon>Spermatophyta</taxon>
        <taxon>Magnoliopsida</taxon>
        <taxon>eudicotyledons</taxon>
        <taxon>Gunneridae</taxon>
        <taxon>Pentapetalae</taxon>
        <taxon>rosids</taxon>
        <taxon>malvids</taxon>
        <taxon>Myrtales</taxon>
        <taxon>Lythraceae</taxon>
        <taxon>Punica</taxon>
    </lineage>
</organism>
<reference evidence="2" key="1">
    <citation type="journal article" date="2017" name="Plant J.">
        <title>The pomegranate (Punica granatum L.) genome and the genomics of punicalagin biosynthesis.</title>
        <authorList>
            <person name="Qin G."/>
            <person name="Xu C."/>
            <person name="Ming R."/>
            <person name="Tang H."/>
            <person name="Guyot R."/>
            <person name="Kramer E.M."/>
            <person name="Hu Y."/>
            <person name="Yi X."/>
            <person name="Qi Y."/>
            <person name="Xu X."/>
            <person name="Gao Z."/>
            <person name="Pan H."/>
            <person name="Jian J."/>
            <person name="Tian Y."/>
            <person name="Yue Z."/>
            <person name="Xu Y."/>
        </authorList>
    </citation>
    <scope>NUCLEOTIDE SEQUENCE [LARGE SCALE GENOMIC DNA]</scope>
    <source>
        <strain evidence="2">cv. Dabenzi</strain>
    </source>
</reference>
<dbReference type="GO" id="GO:0006513">
    <property type="term" value="P:protein monoubiquitination"/>
    <property type="evidence" value="ECO:0007669"/>
    <property type="project" value="TreeGrafter"/>
</dbReference>
<dbReference type="GO" id="GO:0051865">
    <property type="term" value="P:protein autoubiquitination"/>
    <property type="evidence" value="ECO:0007669"/>
    <property type="project" value="TreeGrafter"/>
</dbReference>
<dbReference type="InterPro" id="IPR019193">
    <property type="entry name" value="UBQ-conj_enz_E2-bd_prot"/>
</dbReference>
<dbReference type="PANTHER" id="PTHR31531">
    <property type="entry name" value="E3 UBIQUITIN-PROTEIN LIGASE E3D FAMILY MEMBER"/>
    <property type="match status" value="1"/>
</dbReference>
<protein>
    <recommendedName>
        <fullName evidence="3">Ubiquitin-conjugating enzyme E2-binding protein</fullName>
    </recommendedName>
</protein>
<dbReference type="EMBL" id="MTKT01005554">
    <property type="protein sequence ID" value="OWM66407.1"/>
    <property type="molecule type" value="Genomic_DNA"/>
</dbReference>
<dbReference type="GO" id="GO:0031624">
    <property type="term" value="F:ubiquitin conjugating enzyme binding"/>
    <property type="evidence" value="ECO:0007669"/>
    <property type="project" value="TreeGrafter"/>
</dbReference>
<sequence length="550" mass="60957">MSSAEGVNQNPSKWRFTWEAQSHHPTLKLFLFNPFTNPKHQCRDLKADLNPTSSVVQVSYATDTTGEEVSLGAPVPKVLIDYECPLSFRALDDHIEVKVVLLLPVDHPLVSNFDEVLSLAGDGGGKLQSDDSEPLSMATDAESLSANGGVDFYCRSCSSKLTRSPIRQFVEMPSVNWQEAADNWFGSCCCSFGGVSEKLVARYAKSYTALKGRCLLDHSAVIVCKDDFLGCQFPECDGSQVCEISPKSDLPFVAIGQEVKDHSLCCQLPASDSESAQIGKSEIGHCCDMSHSMNSEVCDYPCDVSEHKHRCLEPVKETELGENQKSFLNGFLGNVFMAKSYNLSATVEWVEFACPYCSALLGAYPSSDGGGPLDGGVRLYKCLISTDLPVLGSNDIFRKYTLEKMFANQILQNAKDELSFRTVIKDLRTRCPVVQIILLNPNSWYCSNYCLDTGSLVEPSLKVSLRPAIKVLFCGSRNDTQFQQGKIEQWSGKHGADEVFMLPRQIEALVDYLVSARELFPPSFTDLMHENNFKTCYDFTLTKPSFLYVQ</sequence>
<dbReference type="Pfam" id="PF09814">
    <property type="entry name" value="HECT_2"/>
    <property type="match status" value="1"/>
</dbReference>
<evidence type="ECO:0008006" key="3">
    <source>
        <dbReference type="Google" id="ProtNLM"/>
    </source>
</evidence>
<dbReference type="GO" id="GO:0043161">
    <property type="term" value="P:proteasome-mediated ubiquitin-dependent protein catabolic process"/>
    <property type="evidence" value="ECO:0007669"/>
    <property type="project" value="TreeGrafter"/>
</dbReference>
<evidence type="ECO:0000313" key="2">
    <source>
        <dbReference type="Proteomes" id="UP000197138"/>
    </source>
</evidence>
<dbReference type="GO" id="GO:0005634">
    <property type="term" value="C:nucleus"/>
    <property type="evidence" value="ECO:0007669"/>
    <property type="project" value="TreeGrafter"/>
</dbReference>
<dbReference type="GO" id="GO:0005829">
    <property type="term" value="C:cytosol"/>
    <property type="evidence" value="ECO:0007669"/>
    <property type="project" value="TreeGrafter"/>
</dbReference>
<proteinExistence type="predicted"/>
<name>A0A218W0Q1_PUNGR</name>